<dbReference type="EMBL" id="JAAGPU010000043">
    <property type="protein sequence ID" value="NEU06384.1"/>
    <property type="molecule type" value="Genomic_DNA"/>
</dbReference>
<sequence length="348" mass="41306">MVIEIGKQIKNLRIEKGVTQEELANHLGISYQAVSKWENNITAPDIQLLPMISVYFGITIDELFVIPYDAQMKRIENMLYNERIISEEVFNYAVNFLEGIINSEPKNAKAYYLLGELYNHRAESDNKKASNYIKEALKYKPYEKNYHTALIHAEKGVFGDEYYNRHDDLIKYYEEFTQNHPKYWSGHLFYLDQLIRDGYYKKAKKVLEHVKQLNHTCLDFMYEGDIELQQGNIENALRLWNKGVSEFQGDWRAYVSRGDRMMRLGEYDKALKDYAKSMELQEKPRIVDPLEFMAKVYETLKKYDKAIEVLQQEISIIQNEYNVFTGEMVDRPKREIERLKKLYENKSL</sequence>
<evidence type="ECO:0000313" key="5">
    <source>
        <dbReference type="EMBL" id="NEU06384.1"/>
    </source>
</evidence>
<feature type="domain" description="HTH cro/C1-type" evidence="4">
    <location>
        <begin position="9"/>
        <end position="63"/>
    </location>
</feature>
<keyword evidence="6" id="KW-1185">Reference proteome</keyword>
<protein>
    <submittedName>
        <fullName evidence="5">Helix-turn-helix domain-containing protein</fullName>
    </submittedName>
</protein>
<evidence type="ECO:0000256" key="1">
    <source>
        <dbReference type="ARBA" id="ARBA00023125"/>
    </source>
</evidence>
<dbReference type="PANTHER" id="PTHR46558">
    <property type="entry name" value="TRACRIPTIONAL REGULATORY PROTEIN-RELATED-RELATED"/>
    <property type="match status" value="1"/>
</dbReference>
<dbReference type="RefSeq" id="WP_199870825.1">
    <property type="nucleotide sequence ID" value="NZ_JAAGPU010000043.1"/>
</dbReference>
<gene>
    <name evidence="5" type="ORF">G3M99_16345</name>
</gene>
<evidence type="ECO:0000313" key="6">
    <source>
        <dbReference type="Proteomes" id="UP000481872"/>
    </source>
</evidence>
<dbReference type="InterPro" id="IPR010982">
    <property type="entry name" value="Lambda_DNA-bd_dom_sf"/>
</dbReference>
<dbReference type="Pfam" id="PF13181">
    <property type="entry name" value="TPR_8"/>
    <property type="match status" value="1"/>
</dbReference>
<feature type="repeat" description="TPR" evidence="2">
    <location>
        <begin position="251"/>
        <end position="284"/>
    </location>
</feature>
<dbReference type="Pfam" id="PF01381">
    <property type="entry name" value="HTH_3"/>
    <property type="match status" value="1"/>
</dbReference>
<reference evidence="5 6" key="1">
    <citation type="submission" date="2020-02" db="EMBL/GenBank/DDBJ databases">
        <title>Genome assembly of a novel Clostridium senegalense strain.</title>
        <authorList>
            <person name="Gupta T.B."/>
            <person name="Jauregui R."/>
            <person name="Maclean P."/>
            <person name="Nawarathana A."/>
            <person name="Brightwell G."/>
        </authorList>
    </citation>
    <scope>NUCLEOTIDE SEQUENCE [LARGE SCALE GENOMIC DNA]</scope>
    <source>
        <strain evidence="5 6">AGRFS4</strain>
    </source>
</reference>
<keyword evidence="2" id="KW-0802">TPR repeat</keyword>
<dbReference type="GO" id="GO:0003677">
    <property type="term" value="F:DNA binding"/>
    <property type="evidence" value="ECO:0007669"/>
    <property type="project" value="UniProtKB-KW"/>
</dbReference>
<dbReference type="PROSITE" id="PS50005">
    <property type="entry name" value="TPR"/>
    <property type="match status" value="1"/>
</dbReference>
<dbReference type="CDD" id="cd00093">
    <property type="entry name" value="HTH_XRE"/>
    <property type="match status" value="1"/>
</dbReference>
<dbReference type="SUPFAM" id="SSF47413">
    <property type="entry name" value="lambda repressor-like DNA-binding domains"/>
    <property type="match status" value="1"/>
</dbReference>
<dbReference type="SMART" id="SM00530">
    <property type="entry name" value="HTH_XRE"/>
    <property type="match status" value="1"/>
</dbReference>
<dbReference type="SUPFAM" id="SSF48452">
    <property type="entry name" value="TPR-like"/>
    <property type="match status" value="1"/>
</dbReference>
<dbReference type="InterPro" id="IPR019734">
    <property type="entry name" value="TPR_rpt"/>
</dbReference>
<dbReference type="Gene3D" id="1.25.40.10">
    <property type="entry name" value="Tetratricopeptide repeat domain"/>
    <property type="match status" value="2"/>
</dbReference>
<name>A0A6M0H7U0_9CLOT</name>
<dbReference type="InterPro" id="IPR011990">
    <property type="entry name" value="TPR-like_helical_dom_sf"/>
</dbReference>
<dbReference type="SMART" id="SM00028">
    <property type="entry name" value="TPR"/>
    <property type="match status" value="4"/>
</dbReference>
<dbReference type="PROSITE" id="PS50943">
    <property type="entry name" value="HTH_CROC1"/>
    <property type="match status" value="1"/>
</dbReference>
<dbReference type="AlphaFoldDB" id="A0A6M0H7U0"/>
<feature type="coiled-coil region" evidence="3">
    <location>
        <begin position="293"/>
        <end position="320"/>
    </location>
</feature>
<dbReference type="PANTHER" id="PTHR46558:SF11">
    <property type="entry name" value="HTH-TYPE TRANSCRIPTIONAL REGULATOR XRE"/>
    <property type="match status" value="1"/>
</dbReference>
<keyword evidence="3" id="KW-0175">Coiled coil</keyword>
<accession>A0A6M0H7U0</accession>
<keyword evidence="1" id="KW-0238">DNA-binding</keyword>
<organism evidence="5 6">
    <name type="scientific">Clostridium senegalense</name>
    <dbReference type="NCBI Taxonomy" id="1465809"/>
    <lineage>
        <taxon>Bacteria</taxon>
        <taxon>Bacillati</taxon>
        <taxon>Bacillota</taxon>
        <taxon>Clostridia</taxon>
        <taxon>Eubacteriales</taxon>
        <taxon>Clostridiaceae</taxon>
        <taxon>Clostridium</taxon>
    </lineage>
</organism>
<proteinExistence type="predicted"/>
<dbReference type="Proteomes" id="UP000481872">
    <property type="component" value="Unassembled WGS sequence"/>
</dbReference>
<evidence type="ECO:0000256" key="2">
    <source>
        <dbReference type="PROSITE-ProRule" id="PRU00339"/>
    </source>
</evidence>
<dbReference type="Gene3D" id="1.10.260.40">
    <property type="entry name" value="lambda repressor-like DNA-binding domains"/>
    <property type="match status" value="1"/>
</dbReference>
<comment type="caution">
    <text evidence="5">The sequence shown here is derived from an EMBL/GenBank/DDBJ whole genome shotgun (WGS) entry which is preliminary data.</text>
</comment>
<evidence type="ECO:0000256" key="3">
    <source>
        <dbReference type="SAM" id="Coils"/>
    </source>
</evidence>
<dbReference type="InterPro" id="IPR001387">
    <property type="entry name" value="Cro/C1-type_HTH"/>
</dbReference>
<evidence type="ECO:0000259" key="4">
    <source>
        <dbReference type="PROSITE" id="PS50943"/>
    </source>
</evidence>